<dbReference type="PROSITE" id="PS50977">
    <property type="entry name" value="HTH_TETR_2"/>
    <property type="match status" value="1"/>
</dbReference>
<evidence type="ECO:0000256" key="2">
    <source>
        <dbReference type="ARBA" id="ARBA00023125"/>
    </source>
</evidence>
<dbReference type="PANTHER" id="PTHR30055:SF151">
    <property type="entry name" value="TRANSCRIPTIONAL REGULATORY PROTEIN"/>
    <property type="match status" value="1"/>
</dbReference>
<evidence type="ECO:0000313" key="6">
    <source>
        <dbReference type="EMBL" id="MDT0309381.1"/>
    </source>
</evidence>
<name>A0ABU2LCS4_9ACTN</name>
<keyword evidence="3" id="KW-0804">Transcription</keyword>
<dbReference type="Pfam" id="PF00440">
    <property type="entry name" value="TetR_N"/>
    <property type="match status" value="1"/>
</dbReference>
<dbReference type="Pfam" id="PF02909">
    <property type="entry name" value="TetR_C_1"/>
    <property type="match status" value="1"/>
</dbReference>
<evidence type="ECO:0000256" key="4">
    <source>
        <dbReference type="PROSITE-ProRule" id="PRU00335"/>
    </source>
</evidence>
<dbReference type="InterPro" id="IPR004111">
    <property type="entry name" value="Repressor_TetR_C"/>
</dbReference>
<dbReference type="InterPro" id="IPR009057">
    <property type="entry name" value="Homeodomain-like_sf"/>
</dbReference>
<proteinExistence type="predicted"/>
<gene>
    <name evidence="6" type="ORF">RM780_20805</name>
</gene>
<evidence type="ECO:0000259" key="5">
    <source>
        <dbReference type="PROSITE" id="PS50977"/>
    </source>
</evidence>
<dbReference type="PANTHER" id="PTHR30055">
    <property type="entry name" value="HTH-TYPE TRANSCRIPTIONAL REGULATOR RUTR"/>
    <property type="match status" value="1"/>
</dbReference>
<protein>
    <submittedName>
        <fullName evidence="6">TetR/AcrR family transcriptional regulator</fullName>
    </submittedName>
</protein>
<organism evidence="6 7">
    <name type="scientific">Streptomyces boetiae</name>
    <dbReference type="NCBI Taxonomy" id="3075541"/>
    <lineage>
        <taxon>Bacteria</taxon>
        <taxon>Bacillati</taxon>
        <taxon>Actinomycetota</taxon>
        <taxon>Actinomycetes</taxon>
        <taxon>Kitasatosporales</taxon>
        <taxon>Streptomycetaceae</taxon>
        <taxon>Streptomyces</taxon>
    </lineage>
</organism>
<feature type="domain" description="HTH tetR-type" evidence="5">
    <location>
        <begin position="29"/>
        <end position="89"/>
    </location>
</feature>
<dbReference type="Proteomes" id="UP001183388">
    <property type="component" value="Unassembled WGS sequence"/>
</dbReference>
<accession>A0ABU2LCS4</accession>
<dbReference type="SUPFAM" id="SSF46689">
    <property type="entry name" value="Homeodomain-like"/>
    <property type="match status" value="1"/>
</dbReference>
<dbReference type="InterPro" id="IPR001647">
    <property type="entry name" value="HTH_TetR"/>
</dbReference>
<comment type="caution">
    <text evidence="6">The sequence shown here is derived from an EMBL/GenBank/DDBJ whole genome shotgun (WGS) entry which is preliminary data.</text>
</comment>
<dbReference type="InterPro" id="IPR050109">
    <property type="entry name" value="HTH-type_TetR-like_transc_reg"/>
</dbReference>
<dbReference type="InterPro" id="IPR036271">
    <property type="entry name" value="Tet_transcr_reg_TetR-rel_C_sf"/>
</dbReference>
<evidence type="ECO:0000256" key="3">
    <source>
        <dbReference type="ARBA" id="ARBA00023163"/>
    </source>
</evidence>
<dbReference type="RefSeq" id="WP_311632342.1">
    <property type="nucleotide sequence ID" value="NZ_JAVREN010000036.1"/>
</dbReference>
<reference evidence="7" key="1">
    <citation type="submission" date="2023-07" db="EMBL/GenBank/DDBJ databases">
        <title>30 novel species of actinomycetes from the DSMZ collection.</title>
        <authorList>
            <person name="Nouioui I."/>
        </authorList>
    </citation>
    <scope>NUCLEOTIDE SEQUENCE [LARGE SCALE GENOMIC DNA]</scope>
    <source>
        <strain evidence="7">DSM 44917</strain>
    </source>
</reference>
<evidence type="ECO:0000313" key="7">
    <source>
        <dbReference type="Proteomes" id="UP001183388"/>
    </source>
</evidence>
<dbReference type="EMBL" id="JAVREN010000036">
    <property type="protein sequence ID" value="MDT0309381.1"/>
    <property type="molecule type" value="Genomic_DNA"/>
</dbReference>
<sequence length="265" mass="28272">MADDRRDPGHLLDLLWRTHAPGSRGPRGSLSLDRVVATAVEIADAEGVAAVSMRRVAERLGVTTMSLYRYVPGKDDLVDLMFEMATGLPDDAAWPEDWRGGLAAFARASRALLLARPWMLDVPISAPPMGPNNLAWMEAALSRLARTGLDEGEMVGVLSILSGYTFFEAGQQLAMSRAAPRTGVGYSEWGQAYAAMLERVAGDGRYPTLARVARAGGFGDERSGPEEDFEYGLSFILDGVEALIGARAHRAARGGAGVPEGPGVN</sequence>
<evidence type="ECO:0000256" key="1">
    <source>
        <dbReference type="ARBA" id="ARBA00023015"/>
    </source>
</evidence>
<feature type="DNA-binding region" description="H-T-H motif" evidence="4">
    <location>
        <begin position="52"/>
        <end position="71"/>
    </location>
</feature>
<keyword evidence="7" id="KW-1185">Reference proteome</keyword>
<dbReference type="Gene3D" id="1.10.357.10">
    <property type="entry name" value="Tetracycline Repressor, domain 2"/>
    <property type="match status" value="1"/>
</dbReference>
<keyword evidence="1" id="KW-0805">Transcription regulation</keyword>
<dbReference type="Gene3D" id="1.10.10.60">
    <property type="entry name" value="Homeodomain-like"/>
    <property type="match status" value="1"/>
</dbReference>
<dbReference type="SUPFAM" id="SSF48498">
    <property type="entry name" value="Tetracyclin repressor-like, C-terminal domain"/>
    <property type="match status" value="1"/>
</dbReference>
<keyword evidence="2 4" id="KW-0238">DNA-binding</keyword>